<evidence type="ECO:0000313" key="2">
    <source>
        <dbReference type="Proteomes" id="UP001341840"/>
    </source>
</evidence>
<dbReference type="Proteomes" id="UP001341840">
    <property type="component" value="Unassembled WGS sequence"/>
</dbReference>
<keyword evidence="2" id="KW-1185">Reference proteome</keyword>
<proteinExistence type="predicted"/>
<gene>
    <name evidence="1" type="ORF">PIB30_064946</name>
</gene>
<reference evidence="1 2" key="1">
    <citation type="journal article" date="2023" name="Plants (Basel)">
        <title>Bridging the Gap: Combining Genomics and Transcriptomics Approaches to Understand Stylosanthes scabra, an Orphan Legume from the Brazilian Caatinga.</title>
        <authorList>
            <person name="Ferreira-Neto J.R.C."/>
            <person name="da Silva M.D."/>
            <person name="Binneck E."/>
            <person name="de Melo N.F."/>
            <person name="da Silva R.H."/>
            <person name="de Melo A.L.T.M."/>
            <person name="Pandolfi V."/>
            <person name="Bustamante F.O."/>
            <person name="Brasileiro-Vidal A.C."/>
            <person name="Benko-Iseppon A.M."/>
        </authorList>
    </citation>
    <scope>NUCLEOTIDE SEQUENCE [LARGE SCALE GENOMIC DNA]</scope>
    <source>
        <tissue evidence="1">Leaves</tissue>
    </source>
</reference>
<accession>A0ABU6ZKM0</accession>
<protein>
    <submittedName>
        <fullName evidence="1">Uncharacterized protein</fullName>
    </submittedName>
</protein>
<evidence type="ECO:0000313" key="1">
    <source>
        <dbReference type="EMBL" id="MED6222490.1"/>
    </source>
</evidence>
<organism evidence="1 2">
    <name type="scientific">Stylosanthes scabra</name>
    <dbReference type="NCBI Taxonomy" id="79078"/>
    <lineage>
        <taxon>Eukaryota</taxon>
        <taxon>Viridiplantae</taxon>
        <taxon>Streptophyta</taxon>
        <taxon>Embryophyta</taxon>
        <taxon>Tracheophyta</taxon>
        <taxon>Spermatophyta</taxon>
        <taxon>Magnoliopsida</taxon>
        <taxon>eudicotyledons</taxon>
        <taxon>Gunneridae</taxon>
        <taxon>Pentapetalae</taxon>
        <taxon>rosids</taxon>
        <taxon>fabids</taxon>
        <taxon>Fabales</taxon>
        <taxon>Fabaceae</taxon>
        <taxon>Papilionoideae</taxon>
        <taxon>50 kb inversion clade</taxon>
        <taxon>dalbergioids sensu lato</taxon>
        <taxon>Dalbergieae</taxon>
        <taxon>Pterocarpus clade</taxon>
        <taxon>Stylosanthes</taxon>
    </lineage>
</organism>
<sequence>MLLTFAYFQVNKVPKCYISSCWSKNVKPKHTYIKSSHDVNHSDESNNIFRGLHSHFFNVAQEFVSDVEEASMLIGCSALLKFPPWVDQAIGGLVQIWTSRLRMPLEEERKTQHQ</sequence>
<dbReference type="EMBL" id="JASCZI010272501">
    <property type="protein sequence ID" value="MED6222490.1"/>
    <property type="molecule type" value="Genomic_DNA"/>
</dbReference>
<name>A0ABU6ZKM0_9FABA</name>
<comment type="caution">
    <text evidence="1">The sequence shown here is derived from an EMBL/GenBank/DDBJ whole genome shotgun (WGS) entry which is preliminary data.</text>
</comment>